<dbReference type="InterPro" id="IPR050496">
    <property type="entry name" value="SNF2_RAD54_helicase_repair"/>
</dbReference>
<dbReference type="GO" id="GO:0005634">
    <property type="term" value="C:nucleus"/>
    <property type="evidence" value="ECO:0007669"/>
    <property type="project" value="TreeGrafter"/>
</dbReference>
<evidence type="ECO:0000256" key="10">
    <source>
        <dbReference type="ARBA" id="ARBA00022806"/>
    </source>
</evidence>
<organism evidence="19 20">
    <name type="scientific">Romanomermis culicivorax</name>
    <name type="common">Nematode worm</name>
    <dbReference type="NCBI Taxonomy" id="13658"/>
    <lineage>
        <taxon>Eukaryota</taxon>
        <taxon>Metazoa</taxon>
        <taxon>Ecdysozoa</taxon>
        <taxon>Nematoda</taxon>
        <taxon>Enoplea</taxon>
        <taxon>Dorylaimia</taxon>
        <taxon>Mermithida</taxon>
        <taxon>Mermithoidea</taxon>
        <taxon>Mermithidae</taxon>
        <taxon>Romanomermis</taxon>
    </lineage>
</organism>
<dbReference type="GO" id="GO:0051301">
    <property type="term" value="P:cell division"/>
    <property type="evidence" value="ECO:0007669"/>
    <property type="project" value="UniProtKB-KW"/>
</dbReference>
<keyword evidence="7" id="KW-0227">DNA damage</keyword>
<dbReference type="InterPro" id="IPR000330">
    <property type="entry name" value="SNF2_N"/>
</dbReference>
<dbReference type="InterPro" id="IPR001650">
    <property type="entry name" value="Helicase_C-like"/>
</dbReference>
<keyword evidence="13" id="KW-0234">DNA repair</keyword>
<evidence type="ECO:0000259" key="18">
    <source>
        <dbReference type="PROSITE" id="PS51194"/>
    </source>
</evidence>
<dbReference type="PANTHER" id="PTHR45629:SF7">
    <property type="entry name" value="DNA EXCISION REPAIR PROTEIN ERCC-6-RELATED"/>
    <property type="match status" value="1"/>
</dbReference>
<keyword evidence="9" id="KW-0378">Hydrolase</keyword>
<keyword evidence="10" id="KW-0347">Helicase</keyword>
<evidence type="ECO:0000256" key="2">
    <source>
        <dbReference type="ARBA" id="ARBA00007025"/>
    </source>
</evidence>
<dbReference type="GO" id="GO:0008094">
    <property type="term" value="F:ATP-dependent activity, acting on DNA"/>
    <property type="evidence" value="ECO:0007669"/>
    <property type="project" value="TreeGrafter"/>
</dbReference>
<dbReference type="Pfam" id="PF00271">
    <property type="entry name" value="Helicase_C"/>
    <property type="match status" value="1"/>
</dbReference>
<evidence type="ECO:0000256" key="1">
    <source>
        <dbReference type="ARBA" id="ARBA00004123"/>
    </source>
</evidence>
<reference evidence="20" key="1">
    <citation type="submission" date="2022-11" db="UniProtKB">
        <authorList>
            <consortium name="WormBaseParasite"/>
        </authorList>
    </citation>
    <scope>IDENTIFICATION</scope>
</reference>
<dbReference type="PANTHER" id="PTHR45629">
    <property type="entry name" value="SNF2/RAD54 FAMILY MEMBER"/>
    <property type="match status" value="1"/>
</dbReference>
<evidence type="ECO:0000256" key="8">
    <source>
        <dbReference type="ARBA" id="ARBA00022776"/>
    </source>
</evidence>
<evidence type="ECO:0000256" key="11">
    <source>
        <dbReference type="ARBA" id="ARBA00022840"/>
    </source>
</evidence>
<accession>A0A915KJ94</accession>
<dbReference type="CDD" id="cd22254">
    <property type="entry name" value="CSB_WHD"/>
    <property type="match status" value="1"/>
</dbReference>
<dbReference type="GO" id="GO:0005524">
    <property type="term" value="F:ATP binding"/>
    <property type="evidence" value="ECO:0007669"/>
    <property type="project" value="InterPro"/>
</dbReference>
<dbReference type="WBParaSite" id="nRc.2.0.1.t38081-RA">
    <property type="protein sequence ID" value="nRc.2.0.1.t38081-RA"/>
    <property type="gene ID" value="nRc.2.0.1.g38081"/>
</dbReference>
<evidence type="ECO:0000256" key="9">
    <source>
        <dbReference type="ARBA" id="ARBA00022801"/>
    </source>
</evidence>
<dbReference type="GO" id="GO:0006283">
    <property type="term" value="P:transcription-coupled nucleotide-excision repair"/>
    <property type="evidence" value="ECO:0007669"/>
    <property type="project" value="TreeGrafter"/>
</dbReference>
<comment type="similarity">
    <text evidence="2">Belongs to the SNF2/RAD54 helicase family.</text>
</comment>
<dbReference type="Gene3D" id="3.40.50.300">
    <property type="entry name" value="P-loop containing nucleotide triphosphate hydrolases"/>
    <property type="match status" value="1"/>
</dbReference>
<evidence type="ECO:0000256" key="17">
    <source>
        <dbReference type="ARBA" id="ARBA00029956"/>
    </source>
</evidence>
<dbReference type="PROSITE" id="PS51194">
    <property type="entry name" value="HELICASE_CTER"/>
    <property type="match status" value="1"/>
</dbReference>
<evidence type="ECO:0000256" key="4">
    <source>
        <dbReference type="ARBA" id="ARBA00015341"/>
    </source>
</evidence>
<comment type="function">
    <text evidence="16">Involved in mitotic DNA repair and meiotic recombination. Functions in the recombinational DNA repair pathway. Essential for interhomolog gene conversion (GC), but may have a less important role in intersister GC than spn-A/Rad51. In the presence of DNA, spn-A/Rad51 enhances the ATPase activity of okr/Rad54.</text>
</comment>
<dbReference type="CDD" id="cd18793">
    <property type="entry name" value="SF2_C_SNF"/>
    <property type="match status" value="1"/>
</dbReference>
<dbReference type="InterPro" id="IPR058951">
    <property type="entry name" value="WHD_Rad26_CSB-like"/>
</dbReference>
<keyword evidence="19" id="KW-1185">Reference proteome</keyword>
<evidence type="ECO:0000256" key="15">
    <source>
        <dbReference type="ARBA" id="ARBA00023306"/>
    </source>
</evidence>
<evidence type="ECO:0000256" key="6">
    <source>
        <dbReference type="ARBA" id="ARBA00022741"/>
    </source>
</evidence>
<dbReference type="SMART" id="SM00490">
    <property type="entry name" value="HELICc"/>
    <property type="match status" value="1"/>
</dbReference>
<evidence type="ECO:0000256" key="14">
    <source>
        <dbReference type="ARBA" id="ARBA00023242"/>
    </source>
</evidence>
<evidence type="ECO:0000313" key="20">
    <source>
        <dbReference type="WBParaSite" id="nRc.2.0.1.t38081-RA"/>
    </source>
</evidence>
<name>A0A915KJ94_ROMCU</name>
<comment type="subunit">
    <text evidence="3">Interacts (via N-terminus) with spn-A/Rad51.</text>
</comment>
<dbReference type="InterPro" id="IPR049730">
    <property type="entry name" value="SNF2/RAD54-like_C"/>
</dbReference>
<keyword evidence="8" id="KW-0498">Mitosis</keyword>
<keyword evidence="14" id="KW-0539">Nucleus</keyword>
<dbReference type="SUPFAM" id="SSF52540">
    <property type="entry name" value="P-loop containing nucleoside triphosphate hydrolases"/>
    <property type="match status" value="1"/>
</dbReference>
<keyword evidence="15" id="KW-0131">Cell cycle</keyword>
<evidence type="ECO:0000256" key="13">
    <source>
        <dbReference type="ARBA" id="ARBA00023204"/>
    </source>
</evidence>
<dbReference type="InterPro" id="IPR027417">
    <property type="entry name" value="P-loop_NTPase"/>
</dbReference>
<proteinExistence type="inferred from homology"/>
<comment type="subcellular location">
    <subcellularLocation>
        <location evidence="1">Nucleus</location>
    </subcellularLocation>
</comment>
<dbReference type="Proteomes" id="UP000887565">
    <property type="component" value="Unplaced"/>
</dbReference>
<keyword evidence="11" id="KW-0067">ATP-binding</keyword>
<dbReference type="Pfam" id="PF00176">
    <property type="entry name" value="SNF2-rel_dom"/>
    <property type="match status" value="1"/>
</dbReference>
<evidence type="ECO:0000256" key="7">
    <source>
        <dbReference type="ARBA" id="ARBA00022763"/>
    </source>
</evidence>
<keyword evidence="5" id="KW-0132">Cell division</keyword>
<evidence type="ECO:0000313" key="19">
    <source>
        <dbReference type="Proteomes" id="UP000887565"/>
    </source>
</evidence>
<dbReference type="OMA" id="MSINLPN"/>
<dbReference type="Pfam" id="PF25875">
    <property type="entry name" value="WHD_Rad26_CSB"/>
    <property type="match status" value="1"/>
</dbReference>
<dbReference type="GO" id="GO:0016787">
    <property type="term" value="F:hydrolase activity"/>
    <property type="evidence" value="ECO:0007669"/>
    <property type="project" value="UniProtKB-KW"/>
</dbReference>
<keyword evidence="6" id="KW-0547">Nucleotide-binding</keyword>
<keyword evidence="12" id="KW-0238">DNA-binding</keyword>
<evidence type="ECO:0000256" key="5">
    <source>
        <dbReference type="ARBA" id="ARBA00022618"/>
    </source>
</evidence>
<evidence type="ECO:0000256" key="16">
    <source>
        <dbReference type="ARBA" id="ARBA00024776"/>
    </source>
</evidence>
<evidence type="ECO:0000256" key="3">
    <source>
        <dbReference type="ARBA" id="ARBA00011467"/>
    </source>
</evidence>
<protein>
    <recommendedName>
        <fullName evidence="4">DNA repair and recombination protein RAD54-like</fullName>
    </recommendedName>
    <alternativeName>
        <fullName evidence="17">Protein okra</fullName>
    </alternativeName>
</protein>
<evidence type="ECO:0000256" key="12">
    <source>
        <dbReference type="ARBA" id="ARBA00023125"/>
    </source>
</evidence>
<sequence>MNSQSFLIVIYNFSAIKGGAALRCEAEFGIPITQGGYANASETQVRTAYKCACALREIISPYLLRRTKSQVKNAINLPSKSEQVLFCRLTDHQRHMYRQYLESRECQSILKGSFEIFVGLINLRKLCNHPDLITGGPNRSGGLDETIDEKISFGHWQRSGKMIVVKSLLKLWKEQNHKVLLFSQSRKMLNILEVLLKDEKHTFLRMDGSTAMSSRQIIVERYNNDEKIFCFLLTTRVGGLGINLTAADRVIIYDPDWNPSTDSQAKERAWRIGQTKPVTVYRLLTSGTIEEKIYHRQIFKQFLTNRILKDPKQRRFFKTNDLYELFTLTDKENYENKTETGAIFADIGSEVNFFDKLSEVNKKEDGLEESDDDVHEYRKNNMSLSSSSDSSYLRNLAKKLSKQLAACKSDNYDSNSKTDENCKQSFAKKLTHGAKFENDIRIPHLVKQRRYKTSQNDIDDEKKSRCDDNYVLNKLFKKSIYYNLFTLKSQMQQTDENVHSAMTHDKIVEADNPDYALIEAEAEKVAKNAVKALSECRQRWIDANRCFSTRSQISTAIFKPRFGPRMSAVVDVTPKKIKKTKTVKNDDVSQLFSGFDLVRSGKIDTPSTSSTLLTKIKMRNVARNHTDPNDEEETNEATLDGYRVDPGVQLPPPVMTHGPTEFSSLNNNHMPKYADILTELRNFVEHGSSKSGRASTKEIIQKFGNRVALQDSAVFKNLLNRICDFSREADGQGVWLLKSQFM</sequence>
<dbReference type="AlphaFoldDB" id="A0A915KJ94"/>
<feature type="domain" description="Helicase C-terminal" evidence="18">
    <location>
        <begin position="164"/>
        <end position="323"/>
    </location>
</feature>